<comment type="caution">
    <text evidence="1">The sequence shown here is derived from an EMBL/GenBank/DDBJ whole genome shotgun (WGS) entry which is preliminary data.</text>
</comment>
<dbReference type="InterPro" id="IPR025361">
    <property type="entry name" value="DUF4265"/>
</dbReference>
<gene>
    <name evidence="1" type="ORF">FHS28_000008</name>
</gene>
<dbReference type="Pfam" id="PF14085">
    <property type="entry name" value="DUF4265"/>
    <property type="match status" value="1"/>
</dbReference>
<dbReference type="EMBL" id="JACHXO010000001">
    <property type="protein sequence ID" value="MBB3192643.1"/>
    <property type="molecule type" value="Genomic_DNA"/>
</dbReference>
<organism evidence="1 2">
    <name type="scientific">Roseateles terrae</name>
    <dbReference type="NCBI Taxonomy" id="431060"/>
    <lineage>
        <taxon>Bacteria</taxon>
        <taxon>Pseudomonadati</taxon>
        <taxon>Pseudomonadota</taxon>
        <taxon>Betaproteobacteria</taxon>
        <taxon>Burkholderiales</taxon>
        <taxon>Sphaerotilaceae</taxon>
        <taxon>Roseateles</taxon>
    </lineage>
</organism>
<dbReference type="RefSeq" id="WP_088449650.1">
    <property type="nucleotide sequence ID" value="NZ_JACHXO010000001.1"/>
</dbReference>
<proteinExistence type="predicted"/>
<reference evidence="1 2" key="1">
    <citation type="submission" date="2020-08" db="EMBL/GenBank/DDBJ databases">
        <title>Genomic Encyclopedia of Type Strains, Phase III (KMG-III): the genomes of soil and plant-associated and newly described type strains.</title>
        <authorList>
            <person name="Whitman W."/>
        </authorList>
    </citation>
    <scope>NUCLEOTIDE SEQUENCE [LARGE SCALE GENOMIC DNA]</scope>
    <source>
        <strain evidence="1 2">CECT 7247</strain>
    </source>
</reference>
<evidence type="ECO:0008006" key="3">
    <source>
        <dbReference type="Google" id="ProtNLM"/>
    </source>
</evidence>
<protein>
    <recommendedName>
        <fullName evidence="3">DUF4265 domain-containing protein</fullName>
    </recommendedName>
</protein>
<name>A0ABR6GNB4_9BURK</name>
<dbReference type="Proteomes" id="UP000574369">
    <property type="component" value="Unassembled WGS sequence"/>
</dbReference>
<accession>A0ABR6GNB4</accession>
<evidence type="ECO:0000313" key="1">
    <source>
        <dbReference type="EMBL" id="MBB3192643.1"/>
    </source>
</evidence>
<keyword evidence="2" id="KW-1185">Reference proteome</keyword>
<evidence type="ECO:0000313" key="2">
    <source>
        <dbReference type="Proteomes" id="UP000574369"/>
    </source>
</evidence>
<sequence>MTDDEIKVLWRLEQDEDEWPPYPVESIWCKQIATGRFKLLNVPYFAHGVAWGDVVTAVEDGGGLWFEAVIQRSGFVTLHAYCKEPAQQLALRDWLKARDCIVETAFDGKYWALGIPPAVPRDEWEGFLTRLAREDGTGLEFDVASAPGDLRPLST</sequence>